<keyword evidence="5" id="KW-0690">Ribosome biogenesis</keyword>
<dbReference type="PANTHER" id="PTHR45841:SF1">
    <property type="entry name" value="MRNA TURNOVER PROTEIN 4 HOMOLOG"/>
    <property type="match status" value="1"/>
</dbReference>
<evidence type="ECO:0000256" key="6">
    <source>
        <dbReference type="SAM" id="MobiDB-lite"/>
    </source>
</evidence>
<accession>A0ABY6LSA7</accession>
<comment type="function">
    <text evidence="1 5">Component of the ribosome assembly machinery. Nuclear paralog of the ribosomal protein P0, it binds pre-60S subunits at an early stage of assembly in the nucleolus, and is replaced by P0 in cytoplasmic pre-60S subunits and mature 80S ribosomes.</text>
</comment>
<evidence type="ECO:0000256" key="2">
    <source>
        <dbReference type="ARBA" id="ARBA00008889"/>
    </source>
</evidence>
<sequence length="232" mass="26288">MHVSLTQTSKKGLENKQKLISEIQDNMDQYSRIFVFKVYNSTASYLHNVRVELKPSRILMGKRRVMAKALMTREELEPLARHLDGLPCGGILLTNKTKDEIIEYFQSQKRREFAQSGTKAPETIVLQPGPLPQLSHAIEPYLVGLKVPTQLKRGVVHLAKEYTVCTEGEPITPTAARLLKLLDMKLGQVQVKLLAMWCSKDGYVELALPEDSDEEEPLAEELEMDDPLDDEE</sequence>
<dbReference type="Pfam" id="PF17777">
    <property type="entry name" value="RL10P_insert"/>
    <property type="match status" value="1"/>
</dbReference>
<evidence type="ECO:0000256" key="4">
    <source>
        <dbReference type="ARBA" id="ARBA00023242"/>
    </source>
</evidence>
<gene>
    <name evidence="8" type="ORF">LAZ67_23001004</name>
</gene>
<dbReference type="Gene3D" id="3.30.70.1730">
    <property type="match status" value="1"/>
</dbReference>
<evidence type="ECO:0000256" key="1">
    <source>
        <dbReference type="ARBA" id="ARBA00004046"/>
    </source>
</evidence>
<reference evidence="8 9" key="1">
    <citation type="submission" date="2022-03" db="EMBL/GenBank/DDBJ databases">
        <title>A chromosomal length assembly of Cordylochernes scorpioides.</title>
        <authorList>
            <person name="Zeh D."/>
            <person name="Zeh J."/>
        </authorList>
    </citation>
    <scope>NUCLEOTIDE SEQUENCE [LARGE SCALE GENOMIC DNA]</scope>
    <source>
        <strain evidence="8">IN4F17</strain>
        <tissue evidence="8">Whole Body</tissue>
    </source>
</reference>
<dbReference type="Proteomes" id="UP001235939">
    <property type="component" value="Chromosome 23"/>
</dbReference>
<dbReference type="CDD" id="cd05796">
    <property type="entry name" value="Ribosomal_P0_like"/>
    <property type="match status" value="1"/>
</dbReference>
<dbReference type="InterPro" id="IPR043164">
    <property type="entry name" value="Ribosomal_uL10-like_insert_sf"/>
</dbReference>
<feature type="domain" description="Large ribosomal subunit protein uL10-like insertion" evidence="7">
    <location>
        <begin position="114"/>
        <end position="183"/>
    </location>
</feature>
<evidence type="ECO:0000256" key="3">
    <source>
        <dbReference type="ARBA" id="ARBA00022490"/>
    </source>
</evidence>
<comment type="subunit">
    <text evidence="5">Associates with the pre-60S ribosomal particle.</text>
</comment>
<evidence type="ECO:0000259" key="7">
    <source>
        <dbReference type="Pfam" id="PF17777"/>
    </source>
</evidence>
<keyword evidence="4 5" id="KW-0539">Nucleus</keyword>
<evidence type="ECO:0000313" key="9">
    <source>
        <dbReference type="Proteomes" id="UP001235939"/>
    </source>
</evidence>
<dbReference type="InterPro" id="IPR043141">
    <property type="entry name" value="Ribosomal_uL10-like_sf"/>
</dbReference>
<dbReference type="SUPFAM" id="SSF160369">
    <property type="entry name" value="Ribosomal protein L10-like"/>
    <property type="match status" value="1"/>
</dbReference>
<dbReference type="Pfam" id="PF00466">
    <property type="entry name" value="Ribosomal_L10"/>
    <property type="match status" value="1"/>
</dbReference>
<evidence type="ECO:0000313" key="8">
    <source>
        <dbReference type="EMBL" id="UYV83434.1"/>
    </source>
</evidence>
<proteinExistence type="inferred from homology"/>
<dbReference type="InterPro" id="IPR040637">
    <property type="entry name" value="Ribosomal_uL10-like_insert"/>
</dbReference>
<dbReference type="InterPro" id="IPR051742">
    <property type="entry name" value="Ribosome_Assembly_uL10"/>
</dbReference>
<keyword evidence="9" id="KW-1185">Reference proteome</keyword>
<name>A0ABY6LSA7_9ARAC</name>
<organism evidence="8 9">
    <name type="scientific">Cordylochernes scorpioides</name>
    <dbReference type="NCBI Taxonomy" id="51811"/>
    <lineage>
        <taxon>Eukaryota</taxon>
        <taxon>Metazoa</taxon>
        <taxon>Ecdysozoa</taxon>
        <taxon>Arthropoda</taxon>
        <taxon>Chelicerata</taxon>
        <taxon>Arachnida</taxon>
        <taxon>Pseudoscorpiones</taxon>
        <taxon>Cheliferoidea</taxon>
        <taxon>Chernetidae</taxon>
        <taxon>Cordylochernes</taxon>
    </lineage>
</organism>
<keyword evidence="3 5" id="KW-0963">Cytoplasm</keyword>
<protein>
    <recommendedName>
        <fullName evidence="5">Ribosome assembly factor mrt4</fullName>
    </recommendedName>
</protein>
<dbReference type="InterPro" id="IPR001790">
    <property type="entry name" value="Ribosomal_uL10"/>
</dbReference>
<comment type="subcellular location">
    <subcellularLocation>
        <location evidence="5">Cytoplasm</location>
    </subcellularLocation>
    <subcellularLocation>
        <location evidence="5">Nucleus</location>
        <location evidence="5">Nucleolus</location>
    </subcellularLocation>
</comment>
<comment type="similarity">
    <text evidence="2 5">Belongs to the universal ribosomal protein uL10 family.</text>
</comment>
<dbReference type="PANTHER" id="PTHR45841">
    <property type="entry name" value="MRNA TURNOVER PROTEIN 4 MRTO4"/>
    <property type="match status" value="1"/>
</dbReference>
<dbReference type="InterPro" id="IPR033867">
    <property type="entry name" value="Mrt4"/>
</dbReference>
<dbReference type="EMBL" id="CP092885">
    <property type="protein sequence ID" value="UYV83434.1"/>
    <property type="molecule type" value="Genomic_DNA"/>
</dbReference>
<feature type="region of interest" description="Disordered" evidence="6">
    <location>
        <begin position="208"/>
        <end position="232"/>
    </location>
</feature>
<dbReference type="Gene3D" id="3.90.105.20">
    <property type="match status" value="1"/>
</dbReference>
<evidence type="ECO:0000256" key="5">
    <source>
        <dbReference type="RuleBase" id="RU364039"/>
    </source>
</evidence>